<name>A0A9P6D301_9AGAR</name>
<sequence>MITITVLRLFSSSSSWAHADIRLDLFSSLSCPHYFSSHDIFPGSLYFTFCASAKVNRCDVIIFDVPLFIFHRFSPITISLFFHCGMIRQTWSPRIIYMDVCLVRLRGGDVV</sequence>
<gene>
    <name evidence="1" type="ORF">BDN70DRAFT_484698</name>
</gene>
<comment type="caution">
    <text evidence="1">The sequence shown here is derived from an EMBL/GenBank/DDBJ whole genome shotgun (WGS) entry which is preliminary data.</text>
</comment>
<evidence type="ECO:0000313" key="2">
    <source>
        <dbReference type="Proteomes" id="UP000807469"/>
    </source>
</evidence>
<keyword evidence="2" id="KW-1185">Reference proteome</keyword>
<accession>A0A9P6D301</accession>
<protein>
    <submittedName>
        <fullName evidence="1">Uncharacterized protein</fullName>
    </submittedName>
</protein>
<organism evidence="1 2">
    <name type="scientific">Pholiota conissans</name>
    <dbReference type="NCBI Taxonomy" id="109636"/>
    <lineage>
        <taxon>Eukaryota</taxon>
        <taxon>Fungi</taxon>
        <taxon>Dikarya</taxon>
        <taxon>Basidiomycota</taxon>
        <taxon>Agaricomycotina</taxon>
        <taxon>Agaricomycetes</taxon>
        <taxon>Agaricomycetidae</taxon>
        <taxon>Agaricales</taxon>
        <taxon>Agaricineae</taxon>
        <taxon>Strophariaceae</taxon>
        <taxon>Pholiota</taxon>
    </lineage>
</organism>
<dbReference type="EMBL" id="MU155171">
    <property type="protein sequence ID" value="KAF9481974.1"/>
    <property type="molecule type" value="Genomic_DNA"/>
</dbReference>
<dbReference type="AlphaFoldDB" id="A0A9P6D301"/>
<proteinExistence type="predicted"/>
<reference evidence="1" key="1">
    <citation type="submission" date="2020-11" db="EMBL/GenBank/DDBJ databases">
        <authorList>
            <consortium name="DOE Joint Genome Institute"/>
            <person name="Ahrendt S."/>
            <person name="Riley R."/>
            <person name="Andreopoulos W."/>
            <person name="Labutti K."/>
            <person name="Pangilinan J."/>
            <person name="Ruiz-Duenas F.J."/>
            <person name="Barrasa J.M."/>
            <person name="Sanchez-Garcia M."/>
            <person name="Camarero S."/>
            <person name="Miyauchi S."/>
            <person name="Serrano A."/>
            <person name="Linde D."/>
            <person name="Babiker R."/>
            <person name="Drula E."/>
            <person name="Ayuso-Fernandez I."/>
            <person name="Pacheco R."/>
            <person name="Padilla G."/>
            <person name="Ferreira P."/>
            <person name="Barriuso J."/>
            <person name="Kellner H."/>
            <person name="Castanera R."/>
            <person name="Alfaro M."/>
            <person name="Ramirez L."/>
            <person name="Pisabarro A.G."/>
            <person name="Kuo A."/>
            <person name="Tritt A."/>
            <person name="Lipzen A."/>
            <person name="He G."/>
            <person name="Yan M."/>
            <person name="Ng V."/>
            <person name="Cullen D."/>
            <person name="Martin F."/>
            <person name="Rosso M.-N."/>
            <person name="Henrissat B."/>
            <person name="Hibbett D."/>
            <person name="Martinez A.T."/>
            <person name="Grigoriev I.V."/>
        </authorList>
    </citation>
    <scope>NUCLEOTIDE SEQUENCE</scope>
    <source>
        <strain evidence="1">CIRM-BRFM 674</strain>
    </source>
</reference>
<evidence type="ECO:0000313" key="1">
    <source>
        <dbReference type="EMBL" id="KAF9481974.1"/>
    </source>
</evidence>
<dbReference type="Proteomes" id="UP000807469">
    <property type="component" value="Unassembled WGS sequence"/>
</dbReference>